<evidence type="ECO:0000256" key="2">
    <source>
        <dbReference type="SAM" id="SignalP"/>
    </source>
</evidence>
<dbReference type="InterPro" id="IPR001534">
    <property type="entry name" value="Transthyretin-like"/>
</dbReference>
<feature type="signal peptide" evidence="2">
    <location>
        <begin position="1"/>
        <end position="17"/>
    </location>
</feature>
<comment type="similarity">
    <text evidence="1">Belongs to the nematode transthyretin-like family.</text>
</comment>
<accession>A0A914W0X0</accession>
<feature type="chain" id="PRO_5037505647" evidence="2">
    <location>
        <begin position="18"/>
        <end position="147"/>
    </location>
</feature>
<name>A0A914W0X0_9BILA</name>
<dbReference type="PANTHER" id="PTHR21700:SF46">
    <property type="entry name" value="TRANSTHYRETIN-LIKE PROTEIN 52"/>
    <property type="match status" value="1"/>
</dbReference>
<protein>
    <submittedName>
        <fullName evidence="4">Uncharacterized protein</fullName>
    </submittedName>
</protein>
<keyword evidence="2" id="KW-0732">Signal</keyword>
<evidence type="ECO:0000256" key="1">
    <source>
        <dbReference type="ARBA" id="ARBA00010112"/>
    </source>
</evidence>
<reference evidence="4" key="1">
    <citation type="submission" date="2022-11" db="UniProtKB">
        <authorList>
            <consortium name="WormBaseParasite"/>
        </authorList>
    </citation>
    <scope>IDENTIFICATION</scope>
</reference>
<dbReference type="WBParaSite" id="PSAMB.scaffold2919size20563.g19600.t1">
    <property type="protein sequence ID" value="PSAMB.scaffold2919size20563.g19600.t1"/>
    <property type="gene ID" value="PSAMB.scaffold2919size20563.g19600"/>
</dbReference>
<keyword evidence="3" id="KW-1185">Reference proteome</keyword>
<evidence type="ECO:0000313" key="3">
    <source>
        <dbReference type="Proteomes" id="UP000887566"/>
    </source>
</evidence>
<dbReference type="PANTHER" id="PTHR21700">
    <property type="entry name" value="TRANSTHYRETIN-LIKE FAMILY PROTEIN-RELATED"/>
    <property type="match status" value="1"/>
</dbReference>
<dbReference type="Gene3D" id="2.60.40.3330">
    <property type="match status" value="1"/>
</dbReference>
<dbReference type="InterPro" id="IPR038479">
    <property type="entry name" value="Transthyretin-like_sf"/>
</dbReference>
<evidence type="ECO:0000313" key="4">
    <source>
        <dbReference type="WBParaSite" id="PSAMB.scaffold2919size20563.g19600.t1"/>
    </source>
</evidence>
<dbReference type="Proteomes" id="UP000887566">
    <property type="component" value="Unplaced"/>
</dbReference>
<dbReference type="GO" id="GO:0009986">
    <property type="term" value="C:cell surface"/>
    <property type="evidence" value="ECO:0007669"/>
    <property type="project" value="InterPro"/>
</dbReference>
<dbReference type="AlphaFoldDB" id="A0A914W0X0"/>
<organism evidence="3 4">
    <name type="scientific">Plectus sambesii</name>
    <dbReference type="NCBI Taxonomy" id="2011161"/>
    <lineage>
        <taxon>Eukaryota</taxon>
        <taxon>Metazoa</taxon>
        <taxon>Ecdysozoa</taxon>
        <taxon>Nematoda</taxon>
        <taxon>Chromadorea</taxon>
        <taxon>Plectida</taxon>
        <taxon>Plectina</taxon>
        <taxon>Plectoidea</taxon>
        <taxon>Plectidae</taxon>
        <taxon>Plectus</taxon>
    </lineage>
</organism>
<proteinExistence type="inferred from homology"/>
<dbReference type="Pfam" id="PF01060">
    <property type="entry name" value="TTR-52"/>
    <property type="match status" value="1"/>
</dbReference>
<sequence length="147" mass="16454">MLRCLLLLVCAVALTWADSKCVWATGKLVCQKDQKLVLNATVELYDLDGPQEIAFLDHLDPDDKMGFTFISNVDGIFTVEGCGSDTDIIPGLPNTIEPYLRIHHFCNSPAGEEVDILPTFNVFVPETYDYHMKHPIVLDWDAVPESK</sequence>